<protein>
    <submittedName>
        <fullName evidence="2">Uncharacterized protein</fullName>
    </submittedName>
</protein>
<evidence type="ECO:0000313" key="2">
    <source>
        <dbReference type="EMBL" id="PBK66505.1"/>
    </source>
</evidence>
<feature type="compositionally biased region" description="Low complexity" evidence="1">
    <location>
        <begin position="107"/>
        <end position="124"/>
    </location>
</feature>
<dbReference type="AlphaFoldDB" id="A0A2H3B6K4"/>
<evidence type="ECO:0000256" key="1">
    <source>
        <dbReference type="SAM" id="MobiDB-lite"/>
    </source>
</evidence>
<name>A0A2H3B6K4_9AGAR</name>
<gene>
    <name evidence="2" type="ORF">ARMSODRAFT_1021309</name>
</gene>
<accession>A0A2H3B6K4</accession>
<keyword evidence="3" id="KW-1185">Reference proteome</keyword>
<sequence>MSFDVECVLPCDFWPPYYRVVCHGSTVSELFNAAKDGHDNGCLCQLPPVGYHAWILTEKASHSSVTRFETPPSGSRRVDMNEEVSRLNPEARCTAVAWFFDGEDSDGSSSGTLFSTSPTSPSSLATRVGSKGSCSISSPVKISQGIFKSDGNESNLPSCSLTAFRVLCIQVSVLCSP</sequence>
<organism evidence="2 3">
    <name type="scientific">Armillaria solidipes</name>
    <dbReference type="NCBI Taxonomy" id="1076256"/>
    <lineage>
        <taxon>Eukaryota</taxon>
        <taxon>Fungi</taxon>
        <taxon>Dikarya</taxon>
        <taxon>Basidiomycota</taxon>
        <taxon>Agaricomycotina</taxon>
        <taxon>Agaricomycetes</taxon>
        <taxon>Agaricomycetidae</taxon>
        <taxon>Agaricales</taxon>
        <taxon>Marasmiineae</taxon>
        <taxon>Physalacriaceae</taxon>
        <taxon>Armillaria</taxon>
    </lineage>
</organism>
<reference evidence="3" key="1">
    <citation type="journal article" date="2017" name="Nat. Ecol. Evol.">
        <title>Genome expansion and lineage-specific genetic innovations in the forest pathogenic fungi Armillaria.</title>
        <authorList>
            <person name="Sipos G."/>
            <person name="Prasanna A.N."/>
            <person name="Walter M.C."/>
            <person name="O'Connor E."/>
            <person name="Balint B."/>
            <person name="Krizsan K."/>
            <person name="Kiss B."/>
            <person name="Hess J."/>
            <person name="Varga T."/>
            <person name="Slot J."/>
            <person name="Riley R."/>
            <person name="Boka B."/>
            <person name="Rigling D."/>
            <person name="Barry K."/>
            <person name="Lee J."/>
            <person name="Mihaltcheva S."/>
            <person name="LaButti K."/>
            <person name="Lipzen A."/>
            <person name="Waldron R."/>
            <person name="Moloney N.M."/>
            <person name="Sperisen C."/>
            <person name="Kredics L."/>
            <person name="Vagvoelgyi C."/>
            <person name="Patrignani A."/>
            <person name="Fitzpatrick D."/>
            <person name="Nagy I."/>
            <person name="Doyle S."/>
            <person name="Anderson J.B."/>
            <person name="Grigoriev I.V."/>
            <person name="Gueldener U."/>
            <person name="Muensterkoetter M."/>
            <person name="Nagy L.G."/>
        </authorList>
    </citation>
    <scope>NUCLEOTIDE SEQUENCE [LARGE SCALE GENOMIC DNA]</scope>
    <source>
        <strain evidence="3">28-4</strain>
    </source>
</reference>
<evidence type="ECO:0000313" key="3">
    <source>
        <dbReference type="Proteomes" id="UP000218334"/>
    </source>
</evidence>
<proteinExistence type="predicted"/>
<dbReference type="Proteomes" id="UP000218334">
    <property type="component" value="Unassembled WGS sequence"/>
</dbReference>
<dbReference type="EMBL" id="KZ293440">
    <property type="protein sequence ID" value="PBK66505.1"/>
    <property type="molecule type" value="Genomic_DNA"/>
</dbReference>
<feature type="region of interest" description="Disordered" evidence="1">
    <location>
        <begin position="105"/>
        <end position="133"/>
    </location>
</feature>